<proteinExistence type="inferred from homology"/>
<comment type="caution">
    <text evidence="4">The sequence shown here is derived from an EMBL/GenBank/DDBJ whole genome shotgun (WGS) entry which is preliminary data.</text>
</comment>
<evidence type="ECO:0000313" key="4">
    <source>
        <dbReference type="EMBL" id="MDP1521469.1"/>
    </source>
</evidence>
<dbReference type="SUPFAM" id="SSF69572">
    <property type="entry name" value="Activating enzymes of the ubiquitin-like proteins"/>
    <property type="match status" value="1"/>
</dbReference>
<evidence type="ECO:0000256" key="2">
    <source>
        <dbReference type="SAM" id="Phobius"/>
    </source>
</evidence>
<dbReference type="EMBL" id="JAUUUU010000007">
    <property type="protein sequence ID" value="MDP1521469.1"/>
    <property type="molecule type" value="Genomic_DNA"/>
</dbReference>
<gene>
    <name evidence="4" type="ORF">Q8A57_10860</name>
</gene>
<dbReference type="FunFam" id="3.40.50.720:FF:000080">
    <property type="entry name" value="Thiazole biosynthesis adenylyltransferase ThiF"/>
    <property type="match status" value="1"/>
</dbReference>
<feature type="domain" description="THIF-type NAD/FAD binding fold" evidence="3">
    <location>
        <begin position="10"/>
        <end position="245"/>
    </location>
</feature>
<reference evidence="4" key="2">
    <citation type="submission" date="2023-08" db="EMBL/GenBank/DDBJ databases">
        <authorList>
            <person name="Luo J."/>
        </authorList>
    </citation>
    <scope>NUCLEOTIDE SEQUENCE</scope>
    <source>
        <strain evidence="4">DSM 25064</strain>
    </source>
</reference>
<dbReference type="GO" id="GO:0008641">
    <property type="term" value="F:ubiquitin-like modifier activating enzyme activity"/>
    <property type="evidence" value="ECO:0007669"/>
    <property type="project" value="InterPro"/>
</dbReference>
<dbReference type="PANTHER" id="PTHR10953:SF240">
    <property type="entry name" value="SULFUR CARRIER PROTEIN THIS ADENYLYLTRANSFERASE"/>
    <property type="match status" value="1"/>
</dbReference>
<comment type="similarity">
    <text evidence="1">Belongs to the HesA/MoeB/ThiF family.</text>
</comment>
<dbReference type="Proteomes" id="UP001178354">
    <property type="component" value="Unassembled WGS sequence"/>
</dbReference>
<dbReference type="Gene3D" id="3.40.50.720">
    <property type="entry name" value="NAD(P)-binding Rossmann-like Domain"/>
    <property type="match status" value="1"/>
</dbReference>
<keyword evidence="2" id="KW-0812">Transmembrane</keyword>
<dbReference type="InterPro" id="IPR045886">
    <property type="entry name" value="ThiF/MoeB/HesA"/>
</dbReference>
<protein>
    <submittedName>
        <fullName evidence="4">HesA/MoeB/ThiF family protein</fullName>
    </submittedName>
</protein>
<evidence type="ECO:0000256" key="1">
    <source>
        <dbReference type="ARBA" id="ARBA00009919"/>
    </source>
</evidence>
<organism evidence="4 5">
    <name type="scientific">Porticoccus litoralis</name>
    <dbReference type="NCBI Taxonomy" id="434086"/>
    <lineage>
        <taxon>Bacteria</taxon>
        <taxon>Pseudomonadati</taxon>
        <taxon>Pseudomonadota</taxon>
        <taxon>Gammaproteobacteria</taxon>
        <taxon>Cellvibrionales</taxon>
        <taxon>Porticoccaceae</taxon>
        <taxon>Porticoccus</taxon>
    </lineage>
</organism>
<dbReference type="InterPro" id="IPR000594">
    <property type="entry name" value="ThiF_NAD_FAD-bd"/>
</dbReference>
<dbReference type="Pfam" id="PF00899">
    <property type="entry name" value="ThiF"/>
    <property type="match status" value="1"/>
</dbReference>
<sequence length="249" mass="27055">MISNSERQRYSRHLLLGDIGEEGQQRLLRSRVLIVGLGGLGSPVALYLASAGVGQLLIADGDALEVSNLQRQILYDTAGAGESKVRLAEQRLSALNPDIELNVFDEPLTLDDLNLCIQDVDLVLDCSDNLETRKNVNAVCARQGVPLVSAAAIRWEGHLMVFDFRDGQTPCYECLYPPESTEPVLNCSTSGVVGPVLGVLGSLQALEGMKLLLGLPSAINGQLRIFDGRHHEWRHFAITKRPDCPTCGP</sequence>
<dbReference type="InterPro" id="IPR035985">
    <property type="entry name" value="Ubiquitin-activating_enz"/>
</dbReference>
<keyword evidence="2" id="KW-1133">Transmembrane helix</keyword>
<dbReference type="CDD" id="cd00757">
    <property type="entry name" value="ThiF_MoeB_HesA_family"/>
    <property type="match status" value="1"/>
</dbReference>
<keyword evidence="5" id="KW-1185">Reference proteome</keyword>
<evidence type="ECO:0000259" key="3">
    <source>
        <dbReference type="Pfam" id="PF00899"/>
    </source>
</evidence>
<name>A0AAW8B876_9GAMM</name>
<dbReference type="GO" id="GO:0016779">
    <property type="term" value="F:nucleotidyltransferase activity"/>
    <property type="evidence" value="ECO:0007669"/>
    <property type="project" value="TreeGrafter"/>
</dbReference>
<dbReference type="GO" id="GO:0005829">
    <property type="term" value="C:cytosol"/>
    <property type="evidence" value="ECO:0007669"/>
    <property type="project" value="TreeGrafter"/>
</dbReference>
<evidence type="ECO:0000313" key="5">
    <source>
        <dbReference type="Proteomes" id="UP001178354"/>
    </source>
</evidence>
<dbReference type="GO" id="GO:0004792">
    <property type="term" value="F:thiosulfate-cyanide sulfurtransferase activity"/>
    <property type="evidence" value="ECO:0007669"/>
    <property type="project" value="TreeGrafter"/>
</dbReference>
<dbReference type="PANTHER" id="PTHR10953">
    <property type="entry name" value="UBIQUITIN-ACTIVATING ENZYME E1"/>
    <property type="match status" value="1"/>
</dbReference>
<dbReference type="GO" id="GO:0008146">
    <property type="term" value="F:sulfotransferase activity"/>
    <property type="evidence" value="ECO:0007669"/>
    <property type="project" value="TreeGrafter"/>
</dbReference>
<dbReference type="RefSeq" id="WP_305171133.1">
    <property type="nucleotide sequence ID" value="NZ_JAUUUU010000007.1"/>
</dbReference>
<dbReference type="AlphaFoldDB" id="A0AAW8B876"/>
<keyword evidence="2" id="KW-0472">Membrane</keyword>
<feature type="transmembrane region" description="Helical" evidence="2">
    <location>
        <begin position="32"/>
        <end position="58"/>
    </location>
</feature>
<dbReference type="NCBIfam" id="NF004281">
    <property type="entry name" value="PRK05690.1"/>
    <property type="match status" value="1"/>
</dbReference>
<accession>A0AAW8B876</accession>
<reference evidence="4" key="1">
    <citation type="journal article" date="2010" name="Int. J. Syst. Evol. Microbiol.">
        <title>Porticoccus litoralis gen. nov., sp. nov., a gammaproteobacterium isolated from the Yellow Sea.</title>
        <authorList>
            <person name="Oh H.M."/>
            <person name="Kim H."/>
            <person name="Kim K.M."/>
            <person name="Min G.S."/>
            <person name="Cho J.C."/>
        </authorList>
    </citation>
    <scope>NUCLEOTIDE SEQUENCE</scope>
    <source>
        <strain evidence="4">DSM 25064</strain>
    </source>
</reference>